<evidence type="ECO:0000256" key="2">
    <source>
        <dbReference type="PIRSR" id="PIRSR605754-1"/>
    </source>
</evidence>
<gene>
    <name evidence="4" type="ORF">AVDCRST_MAG35-2661</name>
</gene>
<dbReference type="Pfam" id="PF04203">
    <property type="entry name" value="Sortase"/>
    <property type="match status" value="1"/>
</dbReference>
<organism evidence="4">
    <name type="scientific">uncultured Quadrisphaera sp</name>
    <dbReference type="NCBI Taxonomy" id="904978"/>
    <lineage>
        <taxon>Bacteria</taxon>
        <taxon>Bacillati</taxon>
        <taxon>Actinomycetota</taxon>
        <taxon>Actinomycetes</taxon>
        <taxon>Kineosporiales</taxon>
        <taxon>Kineosporiaceae</taxon>
        <taxon>Quadrisphaera</taxon>
        <taxon>environmental samples</taxon>
    </lineage>
</organism>
<dbReference type="InterPro" id="IPR042003">
    <property type="entry name" value="Sortase_E"/>
</dbReference>
<keyword evidence="1" id="KW-0378">Hydrolase</keyword>
<feature type="active site" description="Acyl-thioester intermediate" evidence="2">
    <location>
        <position position="176"/>
    </location>
</feature>
<accession>A0A6J4Q3C5</accession>
<feature type="non-terminal residue" evidence="4">
    <location>
        <position position="1"/>
    </location>
</feature>
<protein>
    <recommendedName>
        <fullName evidence="5">Class E sortase</fullName>
    </recommendedName>
</protein>
<dbReference type="NCBIfam" id="NF033747">
    <property type="entry name" value="class_E_sortase"/>
    <property type="match status" value="1"/>
</dbReference>
<reference evidence="4" key="1">
    <citation type="submission" date="2020-02" db="EMBL/GenBank/DDBJ databases">
        <authorList>
            <person name="Meier V. D."/>
        </authorList>
    </citation>
    <scope>NUCLEOTIDE SEQUENCE</scope>
    <source>
        <strain evidence="4">AVDCRST_MAG35</strain>
    </source>
</reference>
<dbReference type="InterPro" id="IPR005754">
    <property type="entry name" value="Sortase"/>
</dbReference>
<dbReference type="SUPFAM" id="SSF63817">
    <property type="entry name" value="Sortase"/>
    <property type="match status" value="1"/>
</dbReference>
<feature type="active site" description="Proton donor/acceptor" evidence="2">
    <location>
        <position position="108"/>
    </location>
</feature>
<sequence length="216" mass="21981">QRGTVQALQQRWEPVPVARPAEDPAGGAPAPPAAPVPAEQDPATAPVAPEPGSGEAFAVVHVPRFGDAAVIGAAQGVGLGEVLNDGVLGHYPGTAMPGAVGNAAFAGHRTTYGRPLARIDELEPGDPLVVEQGDAWYVYRVTGASVVAPEQVEVIAPVPGDPGAEPSRRLITLTACHPEYSARQRYVVHGELESWQPRSAGVPAALAGSAPAPAAG</sequence>
<dbReference type="GO" id="GO:0016787">
    <property type="term" value="F:hydrolase activity"/>
    <property type="evidence" value="ECO:0007669"/>
    <property type="project" value="UniProtKB-KW"/>
</dbReference>
<proteinExistence type="predicted"/>
<evidence type="ECO:0000313" key="4">
    <source>
        <dbReference type="EMBL" id="CAA9431876.1"/>
    </source>
</evidence>
<dbReference type="InterPro" id="IPR053465">
    <property type="entry name" value="Sortase_Class_E"/>
</dbReference>
<evidence type="ECO:0008006" key="5">
    <source>
        <dbReference type="Google" id="ProtNLM"/>
    </source>
</evidence>
<feature type="region of interest" description="Disordered" evidence="3">
    <location>
        <begin position="1"/>
        <end position="51"/>
    </location>
</feature>
<evidence type="ECO:0000256" key="1">
    <source>
        <dbReference type="ARBA" id="ARBA00022801"/>
    </source>
</evidence>
<evidence type="ECO:0000256" key="3">
    <source>
        <dbReference type="SAM" id="MobiDB-lite"/>
    </source>
</evidence>
<dbReference type="CDD" id="cd05830">
    <property type="entry name" value="Sortase_E"/>
    <property type="match status" value="1"/>
</dbReference>
<dbReference type="InterPro" id="IPR023365">
    <property type="entry name" value="Sortase_dom-sf"/>
</dbReference>
<dbReference type="Gene3D" id="2.40.260.10">
    <property type="entry name" value="Sortase"/>
    <property type="match status" value="1"/>
</dbReference>
<dbReference type="AlphaFoldDB" id="A0A6J4Q3C5"/>
<dbReference type="EMBL" id="CADCUY010000531">
    <property type="protein sequence ID" value="CAA9431876.1"/>
    <property type="molecule type" value="Genomic_DNA"/>
</dbReference>
<name>A0A6J4Q3C5_9ACTN</name>